<evidence type="ECO:0000256" key="6">
    <source>
        <dbReference type="SAM" id="Phobius"/>
    </source>
</evidence>
<keyword evidence="4 6" id="KW-1133">Transmembrane helix</keyword>
<comment type="subcellular location">
    <subcellularLocation>
        <location evidence="1">Cell membrane</location>
        <topology evidence="1">Multi-pass membrane protein</topology>
    </subcellularLocation>
</comment>
<gene>
    <name evidence="7" type="ORF">GCM10011340_32510</name>
</gene>
<dbReference type="Proteomes" id="UP000658258">
    <property type="component" value="Unassembled WGS sequence"/>
</dbReference>
<protein>
    <recommendedName>
        <fullName evidence="9">Polysaccharide biosynthesis protein C-terminal domain-containing protein</fullName>
    </recommendedName>
</protein>
<feature type="transmembrane region" description="Helical" evidence="6">
    <location>
        <begin position="82"/>
        <end position="104"/>
    </location>
</feature>
<evidence type="ECO:0000313" key="8">
    <source>
        <dbReference type="Proteomes" id="UP000658258"/>
    </source>
</evidence>
<keyword evidence="5 6" id="KW-0472">Membrane</keyword>
<evidence type="ECO:0000313" key="7">
    <source>
        <dbReference type="EMBL" id="GHE73404.1"/>
    </source>
</evidence>
<evidence type="ECO:0000256" key="4">
    <source>
        <dbReference type="ARBA" id="ARBA00022989"/>
    </source>
</evidence>
<keyword evidence="3 6" id="KW-0812">Transmembrane</keyword>
<dbReference type="PANTHER" id="PTHR30250">
    <property type="entry name" value="PST FAMILY PREDICTED COLANIC ACID TRANSPORTER"/>
    <property type="match status" value="1"/>
</dbReference>
<feature type="transmembrane region" description="Helical" evidence="6">
    <location>
        <begin position="142"/>
        <end position="163"/>
    </location>
</feature>
<evidence type="ECO:0000256" key="3">
    <source>
        <dbReference type="ARBA" id="ARBA00022692"/>
    </source>
</evidence>
<keyword evidence="2" id="KW-1003">Cell membrane</keyword>
<dbReference type="PANTHER" id="PTHR30250:SF11">
    <property type="entry name" value="O-ANTIGEN TRANSPORTER-RELATED"/>
    <property type="match status" value="1"/>
</dbReference>
<organism evidence="7 8">
    <name type="scientific">Roseivirga thermotolerans</name>
    <dbReference type="NCBI Taxonomy" id="1758176"/>
    <lineage>
        <taxon>Bacteria</taxon>
        <taxon>Pseudomonadati</taxon>
        <taxon>Bacteroidota</taxon>
        <taxon>Cytophagia</taxon>
        <taxon>Cytophagales</taxon>
        <taxon>Roseivirgaceae</taxon>
        <taxon>Roseivirga</taxon>
    </lineage>
</organism>
<feature type="transmembrane region" description="Helical" evidence="6">
    <location>
        <begin position="110"/>
        <end position="130"/>
    </location>
</feature>
<sequence>MKSLKQDLGRTFYSFAGQISFLLSNFILFLYLAKRYDQASFGHWAIFITTVSILDGLRQGFTQNGLARLIIRQPDNREIRSTSLLLNYAIVALTSLFLVVFSLWSVPELSILYINGFKALLVLATIQFLNSVNQAQQKFKKYFITNFIYLISFIAVLSAQLIVAGQPSLTRLIDIMFLSVLPVTILAVVQGEFRLVRPLKSTAMELIHFGKYSSGTNLLSLLFQRVDLLMINYFMDPTAVAIFHFANKIIGYAELPLQAISQVIYPKIAASYLQSGGIHLKKTYGNSILWLLAFILPTTLIVLLFNKTIITIIGSESYLSASGIIIILATATLFKPWGRVFGLTLDAVGKPRVNFLMLVFSLAVNVVMNWLLIPAFGVQGAATATASSVIITIIIGQLNIKRTLAIHPIKEFVVAAKSLTHLNALKKWS</sequence>
<dbReference type="InterPro" id="IPR050833">
    <property type="entry name" value="Poly_Biosynth_Transport"/>
</dbReference>
<name>A0ABQ3I9G5_9BACT</name>
<evidence type="ECO:0000256" key="1">
    <source>
        <dbReference type="ARBA" id="ARBA00004651"/>
    </source>
</evidence>
<proteinExistence type="predicted"/>
<evidence type="ECO:0000256" key="2">
    <source>
        <dbReference type="ARBA" id="ARBA00022475"/>
    </source>
</evidence>
<dbReference type="RefSeq" id="WP_189631340.1">
    <property type="nucleotide sequence ID" value="NZ_BNAG01000004.1"/>
</dbReference>
<dbReference type="Pfam" id="PF13440">
    <property type="entry name" value="Polysacc_synt_3"/>
    <property type="match status" value="1"/>
</dbReference>
<feature type="transmembrane region" description="Helical" evidence="6">
    <location>
        <begin position="169"/>
        <end position="189"/>
    </location>
</feature>
<feature type="transmembrane region" description="Helical" evidence="6">
    <location>
        <begin position="12"/>
        <end position="32"/>
    </location>
</feature>
<dbReference type="EMBL" id="BNAG01000004">
    <property type="protein sequence ID" value="GHE73404.1"/>
    <property type="molecule type" value="Genomic_DNA"/>
</dbReference>
<feature type="transmembrane region" description="Helical" evidence="6">
    <location>
        <begin position="317"/>
        <end position="334"/>
    </location>
</feature>
<evidence type="ECO:0008006" key="9">
    <source>
        <dbReference type="Google" id="ProtNLM"/>
    </source>
</evidence>
<feature type="transmembrane region" description="Helical" evidence="6">
    <location>
        <begin position="355"/>
        <end position="373"/>
    </location>
</feature>
<feature type="transmembrane region" description="Helical" evidence="6">
    <location>
        <begin position="288"/>
        <end position="305"/>
    </location>
</feature>
<evidence type="ECO:0000256" key="5">
    <source>
        <dbReference type="ARBA" id="ARBA00023136"/>
    </source>
</evidence>
<reference evidence="8" key="1">
    <citation type="journal article" date="2019" name="Int. J. Syst. Evol. Microbiol.">
        <title>The Global Catalogue of Microorganisms (GCM) 10K type strain sequencing project: providing services to taxonomists for standard genome sequencing and annotation.</title>
        <authorList>
            <consortium name="The Broad Institute Genomics Platform"/>
            <consortium name="The Broad Institute Genome Sequencing Center for Infectious Disease"/>
            <person name="Wu L."/>
            <person name="Ma J."/>
        </authorList>
    </citation>
    <scope>NUCLEOTIDE SEQUENCE [LARGE SCALE GENOMIC DNA]</scope>
    <source>
        <strain evidence="8">CGMCC 1.15111</strain>
    </source>
</reference>
<comment type="caution">
    <text evidence="7">The sequence shown here is derived from an EMBL/GenBank/DDBJ whole genome shotgun (WGS) entry which is preliminary data.</text>
</comment>
<feature type="transmembrane region" description="Helical" evidence="6">
    <location>
        <begin position="379"/>
        <end position="400"/>
    </location>
</feature>
<keyword evidence="8" id="KW-1185">Reference proteome</keyword>
<accession>A0ABQ3I9G5</accession>